<keyword evidence="3" id="KW-1185">Reference proteome</keyword>
<dbReference type="InterPro" id="IPR000182">
    <property type="entry name" value="GNAT_dom"/>
</dbReference>
<dbReference type="Proteomes" id="UP001107558">
    <property type="component" value="Unassembled WGS sequence"/>
</dbReference>
<feature type="domain" description="N-acetyltransferase" evidence="1">
    <location>
        <begin position="150"/>
        <end position="289"/>
    </location>
</feature>
<dbReference type="GO" id="GO:0016747">
    <property type="term" value="F:acyltransferase activity, transferring groups other than amino-acyl groups"/>
    <property type="evidence" value="ECO:0007669"/>
    <property type="project" value="InterPro"/>
</dbReference>
<evidence type="ECO:0000313" key="3">
    <source>
        <dbReference type="Proteomes" id="UP001107558"/>
    </source>
</evidence>
<dbReference type="PANTHER" id="PTHR20958:SF10">
    <property type="entry name" value="GH05617P-RELATED"/>
    <property type="match status" value="1"/>
</dbReference>
<reference evidence="2" key="1">
    <citation type="submission" date="2021-03" db="EMBL/GenBank/DDBJ databases">
        <title>Chromosome level genome of the anhydrobiotic midge Polypedilum vanderplanki.</title>
        <authorList>
            <person name="Yoshida Y."/>
            <person name="Kikawada T."/>
            <person name="Gusev O."/>
        </authorList>
    </citation>
    <scope>NUCLEOTIDE SEQUENCE</scope>
    <source>
        <strain evidence="2">NIAS01</strain>
        <tissue evidence="2">Whole body or cell culture</tissue>
    </source>
</reference>
<protein>
    <recommendedName>
        <fullName evidence="1">N-acetyltransferase domain-containing protein</fullName>
    </recommendedName>
</protein>
<dbReference type="AlphaFoldDB" id="A0A9J6B927"/>
<gene>
    <name evidence="2" type="ORF">PVAND_017650</name>
</gene>
<proteinExistence type="predicted"/>
<dbReference type="InterPro" id="IPR016181">
    <property type="entry name" value="Acyl_CoA_acyltransferase"/>
</dbReference>
<dbReference type="Gene3D" id="3.40.630.30">
    <property type="match status" value="2"/>
</dbReference>
<dbReference type="OrthoDB" id="61870at2759"/>
<accession>A0A9J6B927</accession>
<dbReference type="InterPro" id="IPR013653">
    <property type="entry name" value="GCN5-like_dom"/>
</dbReference>
<dbReference type="SUPFAM" id="SSF55729">
    <property type="entry name" value="Acyl-CoA N-acyltransferases (Nat)"/>
    <property type="match status" value="1"/>
</dbReference>
<name>A0A9J6B927_POLVA</name>
<evidence type="ECO:0000313" key="2">
    <source>
        <dbReference type="EMBL" id="KAG5666205.1"/>
    </source>
</evidence>
<sequence length="289" mass="33762">MEQDKLVEIEPNDWVELRDIFLLNWPDNHVAYHTINNYVNWNRKKSYIRDLKIYSLNNTWRSDGTYVIVDRYQILIYSLELSNEKLKRALSLLDFSRGYLFSAFLRRHRSAVLDIISSKKLKVQSDTLTFLYYLSKEDAKKKNLIAPNNVTLKPLSFEDAEAVNNEWPNKCVGSDFLVKRLVDWNPNIGAYDENNELMGWCLRLQCGALGALQVRKKFMRRGIGSLCVITMSKILANMNSDIFALVNDSNFNSQNMFVKLGFKHIDDAYWLRTLPTNGKILWSDGEIYY</sequence>
<dbReference type="PROSITE" id="PS51186">
    <property type="entry name" value="GNAT"/>
    <property type="match status" value="1"/>
</dbReference>
<dbReference type="Pfam" id="PF08445">
    <property type="entry name" value="FR47"/>
    <property type="match status" value="1"/>
</dbReference>
<comment type="caution">
    <text evidence="2">The sequence shown here is derived from an EMBL/GenBank/DDBJ whole genome shotgun (WGS) entry which is preliminary data.</text>
</comment>
<dbReference type="PANTHER" id="PTHR20958">
    <property type="entry name" value="GLYCINE N-ACYLTRANSFERASE-LIKE PROTEIN"/>
    <property type="match status" value="1"/>
</dbReference>
<evidence type="ECO:0000259" key="1">
    <source>
        <dbReference type="PROSITE" id="PS51186"/>
    </source>
</evidence>
<organism evidence="2 3">
    <name type="scientific">Polypedilum vanderplanki</name>
    <name type="common">Sleeping chironomid midge</name>
    <dbReference type="NCBI Taxonomy" id="319348"/>
    <lineage>
        <taxon>Eukaryota</taxon>
        <taxon>Metazoa</taxon>
        <taxon>Ecdysozoa</taxon>
        <taxon>Arthropoda</taxon>
        <taxon>Hexapoda</taxon>
        <taxon>Insecta</taxon>
        <taxon>Pterygota</taxon>
        <taxon>Neoptera</taxon>
        <taxon>Endopterygota</taxon>
        <taxon>Diptera</taxon>
        <taxon>Nematocera</taxon>
        <taxon>Chironomoidea</taxon>
        <taxon>Chironomidae</taxon>
        <taxon>Chironominae</taxon>
        <taxon>Polypedilum</taxon>
        <taxon>Polypedilum</taxon>
    </lineage>
</organism>
<dbReference type="InterPro" id="IPR053225">
    <property type="entry name" value="Acyl-CoA_N-acyltransferase"/>
</dbReference>
<dbReference type="EMBL" id="JADBJN010000027">
    <property type="protein sequence ID" value="KAG5666205.1"/>
    <property type="molecule type" value="Genomic_DNA"/>
</dbReference>